<dbReference type="SUPFAM" id="SSF58038">
    <property type="entry name" value="SNARE fusion complex"/>
    <property type="match status" value="2"/>
</dbReference>
<evidence type="ECO:0000313" key="16">
    <source>
        <dbReference type="Proteomes" id="UP001190640"/>
    </source>
</evidence>
<comment type="subcellular location">
    <subcellularLocation>
        <location evidence="1">Cell membrane</location>
    </subcellularLocation>
    <subcellularLocation>
        <location evidence="9">Synapse</location>
        <location evidence="9">Synaptosome</location>
    </subcellularLocation>
</comment>
<dbReference type="CDD" id="cd15894">
    <property type="entry name" value="SNARE_SNAP25N"/>
    <property type="match status" value="1"/>
</dbReference>
<feature type="domain" description="T-SNARE coiled-coil homology" evidence="15">
    <location>
        <begin position="19"/>
        <end position="81"/>
    </location>
</feature>
<sequence>MAANGMAESEREALQSRISQVTNESLDSTRRMVHLVEETKDAGIRTLVMLDEQGEQLDRIEEGLDQINQNMKQAEKNLSDMAKCCGLFVCPCAKLKSIKALEPYKTASGNSQDNVVSRQPCMVADGNQMVMSGPFIHRITKDDAEEEMEQNMNYVDSLLGNLRNMAVDIGNEIDIQNKQMDLIVEKVDTNDTRIRGANSITTKMLKSS</sequence>
<evidence type="ECO:0000256" key="10">
    <source>
        <dbReference type="ARBA" id="ARBA00053876"/>
    </source>
</evidence>
<evidence type="ECO:0000256" key="12">
    <source>
        <dbReference type="RuleBase" id="RU003496"/>
    </source>
</evidence>
<comment type="function">
    <text evidence="10">Essential component of the high affinity receptor for the general membrane fusion machinery and an important regulator of transport vesicle docking and fusion.</text>
</comment>
<evidence type="ECO:0000256" key="4">
    <source>
        <dbReference type="ARBA" id="ARBA00022599"/>
    </source>
</evidence>
<dbReference type="GO" id="GO:0031201">
    <property type="term" value="C:SNARE complex"/>
    <property type="evidence" value="ECO:0007669"/>
    <property type="project" value="TreeGrafter"/>
</dbReference>
<protein>
    <recommendedName>
        <fullName evidence="12">Synaptosomal-associated protein</fullName>
    </recommendedName>
</protein>
<evidence type="ECO:0000256" key="3">
    <source>
        <dbReference type="ARBA" id="ARBA00022475"/>
    </source>
</evidence>
<evidence type="ECO:0000259" key="15">
    <source>
        <dbReference type="PROSITE" id="PS50192"/>
    </source>
</evidence>
<dbReference type="FunFam" id="1.20.5.110:FF:000007">
    <property type="entry name" value="Synaptosomal-associated protein"/>
    <property type="match status" value="1"/>
</dbReference>
<reference evidence="17" key="1">
    <citation type="submission" date="2025-08" db="UniProtKB">
        <authorList>
            <consortium name="RefSeq"/>
        </authorList>
    </citation>
    <scope>IDENTIFICATION</scope>
    <source>
        <tissue evidence="17">Blood</tissue>
    </source>
</reference>
<evidence type="ECO:0000256" key="9">
    <source>
        <dbReference type="ARBA" id="ARBA00034102"/>
    </source>
</evidence>
<comment type="subunit">
    <text evidence="11">Homotetramer (via coiled-coil domain), also forms heterotetramers with STX4 and VAMP3. Found in a complex with VAMP8 and STX1A. Found in a complex with VAMP8 and STX4 in pancreas. Interacts simultaneously with SNAPIN and SYN4. Interacts with STX1A. Interacts with STX12. Interacts tightly to multiple syntaxins and synaptobrevins/VAMPs. Interacts with ZDHHC13 (via ANK repeats). Interacts with ZDHHC17 (via ANK repeats).</text>
</comment>
<evidence type="ECO:0000256" key="2">
    <source>
        <dbReference type="ARBA" id="ARBA00009480"/>
    </source>
</evidence>
<evidence type="ECO:0000256" key="6">
    <source>
        <dbReference type="ARBA" id="ARBA00023018"/>
    </source>
</evidence>
<dbReference type="GO" id="GO:0017075">
    <property type="term" value="F:syntaxin-1 binding"/>
    <property type="evidence" value="ECO:0007669"/>
    <property type="project" value="InterPro"/>
</dbReference>
<dbReference type="Gene3D" id="1.20.5.110">
    <property type="match status" value="2"/>
</dbReference>
<dbReference type="InterPro" id="IPR000928">
    <property type="entry name" value="SNAP-25_dom"/>
</dbReference>
<dbReference type="GO" id="GO:0005886">
    <property type="term" value="C:plasma membrane"/>
    <property type="evidence" value="ECO:0007669"/>
    <property type="project" value="UniProtKB-SubCell"/>
</dbReference>
<dbReference type="FunFam" id="1.20.5.110:FF:000018">
    <property type="entry name" value="Synaptosomal-associated protein"/>
    <property type="match status" value="1"/>
</dbReference>
<keyword evidence="8" id="KW-0472">Membrane</keyword>
<keyword evidence="16" id="KW-1185">Reference proteome</keyword>
<proteinExistence type="inferred from homology"/>
<evidence type="ECO:0000313" key="17">
    <source>
        <dbReference type="RefSeq" id="XP_054854938.1"/>
    </source>
</evidence>
<dbReference type="GO" id="GO:0043005">
    <property type="term" value="C:neuron projection"/>
    <property type="evidence" value="ECO:0007669"/>
    <property type="project" value="UniProtKB-KW"/>
</dbReference>
<evidence type="ECO:0000256" key="1">
    <source>
        <dbReference type="ARBA" id="ARBA00004236"/>
    </source>
</evidence>
<dbReference type="RefSeq" id="XP_054854938.1">
    <property type="nucleotide sequence ID" value="XM_054998963.1"/>
</dbReference>
<evidence type="ECO:0000256" key="11">
    <source>
        <dbReference type="ARBA" id="ARBA00065910"/>
    </source>
</evidence>
<evidence type="ECO:0000256" key="14">
    <source>
        <dbReference type="SAM" id="MobiDB-lite"/>
    </source>
</evidence>
<dbReference type="GO" id="GO:0005249">
    <property type="term" value="F:voltage-gated potassium channel activity"/>
    <property type="evidence" value="ECO:0007669"/>
    <property type="project" value="InterPro"/>
</dbReference>
<accession>A0AA97KDJ1</accession>
<keyword evidence="7 13" id="KW-0175">Coiled coil</keyword>
<dbReference type="InterPro" id="IPR000727">
    <property type="entry name" value="T_SNARE_dom"/>
</dbReference>
<feature type="region of interest" description="Disordered" evidence="14">
    <location>
        <begin position="1"/>
        <end position="21"/>
    </location>
</feature>
<evidence type="ECO:0000256" key="13">
    <source>
        <dbReference type="SAM" id="Coils"/>
    </source>
</evidence>
<dbReference type="GO" id="GO:0098793">
    <property type="term" value="C:presynapse"/>
    <property type="evidence" value="ECO:0007669"/>
    <property type="project" value="GOC"/>
</dbReference>
<dbReference type="AlphaFoldDB" id="A0AA97KDJ1"/>
<organism evidence="16 17">
    <name type="scientific">Eublepharis macularius</name>
    <name type="common">Leopard gecko</name>
    <name type="synonym">Cyrtodactylus macularius</name>
    <dbReference type="NCBI Taxonomy" id="481883"/>
    <lineage>
        <taxon>Eukaryota</taxon>
        <taxon>Metazoa</taxon>
        <taxon>Chordata</taxon>
        <taxon>Craniata</taxon>
        <taxon>Vertebrata</taxon>
        <taxon>Euteleostomi</taxon>
        <taxon>Lepidosauria</taxon>
        <taxon>Squamata</taxon>
        <taxon>Bifurcata</taxon>
        <taxon>Gekkota</taxon>
        <taxon>Eublepharidae</taxon>
        <taxon>Eublepharinae</taxon>
        <taxon>Eublepharis</taxon>
    </lineage>
</organism>
<dbReference type="InterPro" id="IPR039077">
    <property type="entry name" value="SNAP-25_N_SNARE_chord"/>
</dbReference>
<dbReference type="GO" id="GO:0005484">
    <property type="term" value="F:SNAP receptor activity"/>
    <property type="evidence" value="ECO:0007669"/>
    <property type="project" value="TreeGrafter"/>
</dbReference>
<dbReference type="GO" id="GO:0031629">
    <property type="term" value="P:synaptic vesicle fusion to presynaptic active zone membrane"/>
    <property type="evidence" value="ECO:0007669"/>
    <property type="project" value="TreeGrafter"/>
</dbReference>
<comment type="similarity">
    <text evidence="2 12">Belongs to the SNAP-25 family.</text>
</comment>
<dbReference type="PROSITE" id="PS50192">
    <property type="entry name" value="T_SNARE"/>
    <property type="match status" value="2"/>
</dbReference>
<dbReference type="Proteomes" id="UP001190640">
    <property type="component" value="Chromosome 15"/>
</dbReference>
<dbReference type="GO" id="GO:0016082">
    <property type="term" value="P:synaptic vesicle priming"/>
    <property type="evidence" value="ECO:0007669"/>
    <property type="project" value="TreeGrafter"/>
</dbReference>
<gene>
    <name evidence="17" type="primary">LOC129343003</name>
</gene>
<evidence type="ECO:0000256" key="7">
    <source>
        <dbReference type="ARBA" id="ARBA00023054"/>
    </source>
</evidence>
<dbReference type="GeneID" id="129343003"/>
<evidence type="ECO:0000256" key="8">
    <source>
        <dbReference type="ARBA" id="ARBA00023136"/>
    </source>
</evidence>
<keyword evidence="5" id="KW-0677">Repeat</keyword>
<keyword evidence="4" id="KW-0771">Synaptosome</keyword>
<feature type="domain" description="T-SNARE coiled-coil homology" evidence="15">
    <location>
        <begin position="142"/>
        <end position="204"/>
    </location>
</feature>
<dbReference type="KEGG" id="emc:129343003"/>
<dbReference type="PANTHER" id="PTHR19305:SF22">
    <property type="entry name" value="SYNAPTOSOMAL-ASSOCIATED PROTEIN"/>
    <property type="match status" value="1"/>
</dbReference>
<name>A0AA97KDJ1_EUBMA</name>
<dbReference type="PANTHER" id="PTHR19305">
    <property type="entry name" value="SYNAPTOSOMAL ASSOCIATED PROTEIN"/>
    <property type="match status" value="1"/>
</dbReference>
<feature type="coiled-coil region" evidence="13">
    <location>
        <begin position="50"/>
        <end position="84"/>
    </location>
</feature>
<dbReference type="Pfam" id="PF00835">
    <property type="entry name" value="SNAP-25"/>
    <property type="match status" value="1"/>
</dbReference>
<dbReference type="SMART" id="SM00397">
    <property type="entry name" value="t_SNARE"/>
    <property type="match status" value="2"/>
</dbReference>
<keyword evidence="3" id="KW-1003">Cell membrane</keyword>
<keyword evidence="6" id="KW-0770">Synapse</keyword>
<evidence type="ECO:0000256" key="5">
    <source>
        <dbReference type="ARBA" id="ARBA00022737"/>
    </source>
</evidence>